<sequence length="157" mass="18100">MRHSKKAGEEDDEHGNGIASQPKRILRFHFNDAEVWVGLKECWVDLEWNEGQRSQIDVGVISGEDGEPHYFVNVADIHCKAQAAMVAKVRHKRLVNLMGLMVKVLNNPRCNLMHSELCSSILPSYHLNHLIDYLRPLKHNHKVYKHIRSMKETKAQS</sequence>
<dbReference type="STRING" id="3750.A0A498J533"/>
<evidence type="ECO:0000313" key="1">
    <source>
        <dbReference type="EMBL" id="RXH88962.1"/>
    </source>
</evidence>
<accession>A0A498J533</accession>
<dbReference type="AlphaFoldDB" id="A0A498J533"/>
<dbReference type="Proteomes" id="UP000290289">
    <property type="component" value="Chromosome 9"/>
</dbReference>
<name>A0A498J533_MALDO</name>
<protein>
    <submittedName>
        <fullName evidence="1">Uncharacterized protein</fullName>
    </submittedName>
</protein>
<evidence type="ECO:0000313" key="2">
    <source>
        <dbReference type="Proteomes" id="UP000290289"/>
    </source>
</evidence>
<proteinExistence type="predicted"/>
<gene>
    <name evidence="1" type="ORF">DVH24_000561</name>
</gene>
<comment type="caution">
    <text evidence="1">The sequence shown here is derived from an EMBL/GenBank/DDBJ whole genome shotgun (WGS) entry which is preliminary data.</text>
</comment>
<reference evidence="1 2" key="1">
    <citation type="submission" date="2018-10" db="EMBL/GenBank/DDBJ databases">
        <title>A high-quality apple genome assembly.</title>
        <authorList>
            <person name="Hu J."/>
        </authorList>
    </citation>
    <scope>NUCLEOTIDE SEQUENCE [LARGE SCALE GENOMIC DNA]</scope>
    <source>
        <strain evidence="2">cv. HFTH1</strain>
        <tissue evidence="1">Young leaf</tissue>
    </source>
</reference>
<organism evidence="1 2">
    <name type="scientific">Malus domestica</name>
    <name type="common">Apple</name>
    <name type="synonym">Pyrus malus</name>
    <dbReference type="NCBI Taxonomy" id="3750"/>
    <lineage>
        <taxon>Eukaryota</taxon>
        <taxon>Viridiplantae</taxon>
        <taxon>Streptophyta</taxon>
        <taxon>Embryophyta</taxon>
        <taxon>Tracheophyta</taxon>
        <taxon>Spermatophyta</taxon>
        <taxon>Magnoliopsida</taxon>
        <taxon>eudicotyledons</taxon>
        <taxon>Gunneridae</taxon>
        <taxon>Pentapetalae</taxon>
        <taxon>rosids</taxon>
        <taxon>fabids</taxon>
        <taxon>Rosales</taxon>
        <taxon>Rosaceae</taxon>
        <taxon>Amygdaloideae</taxon>
        <taxon>Maleae</taxon>
        <taxon>Malus</taxon>
    </lineage>
</organism>
<dbReference type="EMBL" id="RDQH01000335">
    <property type="protein sequence ID" value="RXH88962.1"/>
    <property type="molecule type" value="Genomic_DNA"/>
</dbReference>
<keyword evidence="2" id="KW-1185">Reference proteome</keyword>